<dbReference type="SMART" id="SM00065">
    <property type="entry name" value="GAF"/>
    <property type="match status" value="1"/>
</dbReference>
<dbReference type="InterPro" id="IPR029016">
    <property type="entry name" value="GAF-like_dom_sf"/>
</dbReference>
<evidence type="ECO:0000259" key="5">
    <source>
        <dbReference type="PROSITE" id="PS50046"/>
    </source>
</evidence>
<dbReference type="InterPro" id="IPR016132">
    <property type="entry name" value="Phyto_chromo_attachment"/>
</dbReference>
<keyword evidence="1" id="KW-0600">Photoreceptor protein</keyword>
<evidence type="ECO:0000256" key="2">
    <source>
        <dbReference type="ARBA" id="ARBA00022606"/>
    </source>
</evidence>
<keyword evidence="6" id="KW-0808">Transferase</keyword>
<dbReference type="Gene3D" id="3.30.450.20">
    <property type="entry name" value="PAS domain"/>
    <property type="match status" value="1"/>
</dbReference>
<gene>
    <name evidence="6" type="ORF">HAHE_26900</name>
</gene>
<keyword evidence="4" id="KW-0675">Receptor</keyword>
<dbReference type="PRINTS" id="PR01033">
    <property type="entry name" value="PHYTOCHROME"/>
</dbReference>
<dbReference type="SUPFAM" id="SSF55781">
    <property type="entry name" value="GAF domain-like"/>
    <property type="match status" value="2"/>
</dbReference>
<dbReference type="InterPro" id="IPR001294">
    <property type="entry name" value="Phytochrome"/>
</dbReference>
<dbReference type="InterPro" id="IPR043150">
    <property type="entry name" value="Phytochrome_PHY_sf"/>
</dbReference>
<sequence>MKTSKEPSTPLTDLDCENQAIHLIGRLQHGKALVAINLPAGRFSHASEGTESITGYNLELHPDEWLGNTQIVNLLRRTTAWKGRGPMPVVIEPLAGAPIQGWAYLSETRLVLEWDPTDEVPGMGDDWDLEIRECLERIESTEELDAKIETVTSELRRLCGFDRVMIYRFLHDFSGEVIAESRRDDWEPYLGLRYPAGDIPKPARDLFLRNDLRLIGDVSAASVPIHGEGDLDMSLSRYRQPADVHIEYLKNMGVAASLVTSVRVGSELWGLISCHHGSPRTLSAKDQSRIATLTGHLAVDLSGAAREKKLRSDLACARLANKLVQCVTLTTDWPPVMMSIASEVIETLRADGLALRFGGTTRTHGEGIDAAWVDRLVEAYGKDRRNSVGASDRAPADFPDAGLPPSIGGVLWIPLSNFRNDALLIFRKAQDISISWAGDPARHTEMNDEGKLGPRRSFAIWKENVRGCGEPWSEAELDMASTVRSTLIDIVITTQTFREIIETPAARRFRIAHHDSENALIFADPEGKVVYANPKALDGELASITHFDQIALWQTDDGTPPLADLTIDDGPRQFRRNGTEFEFGTLRDEGELVGYSLRIRSPNG</sequence>
<keyword evidence="3" id="KW-0157">Chromophore</keyword>
<keyword evidence="2" id="KW-0716">Sensory transduction</keyword>
<dbReference type="Pfam" id="PF00360">
    <property type="entry name" value="PHY"/>
    <property type="match status" value="1"/>
</dbReference>
<keyword evidence="6" id="KW-0418">Kinase</keyword>
<evidence type="ECO:0000256" key="1">
    <source>
        <dbReference type="ARBA" id="ARBA00022543"/>
    </source>
</evidence>
<dbReference type="InterPro" id="IPR013515">
    <property type="entry name" value="Phytochrome_cen-reg"/>
</dbReference>
<evidence type="ECO:0000256" key="3">
    <source>
        <dbReference type="ARBA" id="ARBA00022991"/>
    </source>
</evidence>
<dbReference type="PROSITE" id="PS50046">
    <property type="entry name" value="PHYTOCHROME_2"/>
    <property type="match status" value="1"/>
</dbReference>
<dbReference type="InterPro" id="IPR035965">
    <property type="entry name" value="PAS-like_dom_sf"/>
</dbReference>
<keyword evidence="7" id="KW-1185">Reference proteome</keyword>
<organism evidence="6 7">
    <name type="scientific">Haloferula helveola</name>
    <dbReference type="NCBI Taxonomy" id="490095"/>
    <lineage>
        <taxon>Bacteria</taxon>
        <taxon>Pseudomonadati</taxon>
        <taxon>Verrucomicrobiota</taxon>
        <taxon>Verrucomicrobiia</taxon>
        <taxon>Verrucomicrobiales</taxon>
        <taxon>Verrucomicrobiaceae</taxon>
        <taxon>Haloferula</taxon>
    </lineage>
</organism>
<dbReference type="Gene3D" id="3.30.450.270">
    <property type="match status" value="1"/>
</dbReference>
<dbReference type="SUPFAM" id="SSF55785">
    <property type="entry name" value="PYP-like sensor domain (PAS domain)"/>
    <property type="match status" value="1"/>
</dbReference>
<dbReference type="Pfam" id="PF01590">
    <property type="entry name" value="GAF"/>
    <property type="match status" value="1"/>
</dbReference>
<proteinExistence type="predicted"/>
<dbReference type="Gene3D" id="3.30.450.40">
    <property type="match status" value="1"/>
</dbReference>
<accession>A0ABN6H750</accession>
<name>A0ABN6H750_9BACT</name>
<evidence type="ECO:0000256" key="4">
    <source>
        <dbReference type="ARBA" id="ARBA00023170"/>
    </source>
</evidence>
<evidence type="ECO:0000313" key="6">
    <source>
        <dbReference type="EMBL" id="BCX48782.1"/>
    </source>
</evidence>
<dbReference type="EMBL" id="AP024702">
    <property type="protein sequence ID" value="BCX48782.1"/>
    <property type="molecule type" value="Genomic_DNA"/>
</dbReference>
<dbReference type="GO" id="GO:0016301">
    <property type="term" value="F:kinase activity"/>
    <property type="evidence" value="ECO:0007669"/>
    <property type="project" value="UniProtKB-KW"/>
</dbReference>
<reference evidence="6 7" key="1">
    <citation type="submission" date="2021-06" db="EMBL/GenBank/DDBJ databases">
        <title>Complete genome of Haloferula helveola possessing various polysaccharide degrading enzymes.</title>
        <authorList>
            <person name="Takami H."/>
            <person name="Huang C."/>
            <person name="Hamasaki K."/>
        </authorList>
    </citation>
    <scope>NUCLEOTIDE SEQUENCE [LARGE SCALE GENOMIC DNA]</scope>
    <source>
        <strain evidence="6 7">CN-1</strain>
    </source>
</reference>
<feature type="domain" description="Phytochrome chromophore attachment site" evidence="5">
    <location>
        <begin position="143"/>
        <end position="296"/>
    </location>
</feature>
<protein>
    <submittedName>
        <fullName evidence="6">Signal transducation histidine kinase</fullName>
    </submittedName>
</protein>
<dbReference type="RefSeq" id="WP_338685136.1">
    <property type="nucleotide sequence ID" value="NZ_AP024702.1"/>
</dbReference>
<dbReference type="Proteomes" id="UP001374893">
    <property type="component" value="Chromosome"/>
</dbReference>
<evidence type="ECO:0000313" key="7">
    <source>
        <dbReference type="Proteomes" id="UP001374893"/>
    </source>
</evidence>
<dbReference type="InterPro" id="IPR003018">
    <property type="entry name" value="GAF"/>
</dbReference>